<dbReference type="Gene3D" id="3.40.1260.10">
    <property type="entry name" value="DsrEFH-like"/>
    <property type="match status" value="1"/>
</dbReference>
<evidence type="ECO:0000313" key="5">
    <source>
        <dbReference type="Proteomes" id="UP001596215"/>
    </source>
</evidence>
<comment type="function">
    <text evidence="3">Part of a sulfur-relay system required for 2-thiolation of 5-methylaminomethyl-2-thiouridine (mnm(5)s(2)U) at tRNA wobble positions.</text>
</comment>
<gene>
    <name evidence="3 4" type="primary">tusB</name>
    <name evidence="4" type="ORF">ACFP73_05710</name>
</gene>
<organism evidence="4 5">
    <name type="scientific">Tatumella punctata</name>
    <dbReference type="NCBI Taxonomy" id="399969"/>
    <lineage>
        <taxon>Bacteria</taxon>
        <taxon>Pseudomonadati</taxon>
        <taxon>Pseudomonadota</taxon>
        <taxon>Gammaproteobacteria</taxon>
        <taxon>Enterobacterales</taxon>
        <taxon>Erwiniaceae</taxon>
        <taxon>Tatumella</taxon>
    </lineage>
</organism>
<dbReference type="InterPro" id="IPR027396">
    <property type="entry name" value="DsrEFH-like"/>
</dbReference>
<evidence type="ECO:0000256" key="1">
    <source>
        <dbReference type="ARBA" id="ARBA00022490"/>
    </source>
</evidence>
<evidence type="ECO:0000256" key="2">
    <source>
        <dbReference type="ARBA" id="ARBA00022694"/>
    </source>
</evidence>
<comment type="subunit">
    <text evidence="3">Heterohexamer, formed by a dimer of trimers. The hexameric TusBCD complex contains 2 copies each of TusB, TusC and TusD. The TusBCD complex interacts with TusE.</text>
</comment>
<keyword evidence="2 3" id="KW-0819">tRNA processing</keyword>
<comment type="similarity">
    <text evidence="3">Belongs to the DsrH/TusB family.</text>
</comment>
<comment type="caution">
    <text evidence="4">The sequence shown here is derived from an EMBL/GenBank/DDBJ whole genome shotgun (WGS) entry which is preliminary data.</text>
</comment>
<evidence type="ECO:0000256" key="3">
    <source>
        <dbReference type="HAMAP-Rule" id="MF_01564"/>
    </source>
</evidence>
<dbReference type="GO" id="GO:0016740">
    <property type="term" value="F:transferase activity"/>
    <property type="evidence" value="ECO:0007669"/>
    <property type="project" value="UniProtKB-KW"/>
</dbReference>
<name>A0ABW1VMT9_9GAMM</name>
<dbReference type="InterPro" id="IPR023526">
    <property type="entry name" value="Sulphur_relay_TusB"/>
</dbReference>
<comment type="subcellular location">
    <subcellularLocation>
        <location evidence="3">Cytoplasm</location>
    </subcellularLocation>
</comment>
<reference evidence="5" key="1">
    <citation type="journal article" date="2019" name="Int. J. Syst. Evol. Microbiol.">
        <title>The Global Catalogue of Microorganisms (GCM) 10K type strain sequencing project: providing services to taxonomists for standard genome sequencing and annotation.</title>
        <authorList>
            <consortium name="The Broad Institute Genomics Platform"/>
            <consortium name="The Broad Institute Genome Sequencing Center for Infectious Disease"/>
            <person name="Wu L."/>
            <person name="Ma J."/>
        </authorList>
    </citation>
    <scope>NUCLEOTIDE SEQUENCE [LARGE SCALE GENOMIC DNA]</scope>
    <source>
        <strain evidence="5">CGMCC 4.1530</strain>
    </source>
</reference>
<keyword evidence="1 3" id="KW-0963">Cytoplasm</keyword>
<proteinExistence type="inferred from homology"/>
<dbReference type="PANTHER" id="PTHR37526:SF1">
    <property type="entry name" value="PROTEIN TUSB"/>
    <property type="match status" value="1"/>
</dbReference>
<dbReference type="HAMAP" id="MF_01564">
    <property type="entry name" value="Thiourid_synth_B"/>
    <property type="match status" value="1"/>
</dbReference>
<accession>A0ABW1VMT9</accession>
<keyword evidence="4" id="KW-0808">Transferase</keyword>
<sequence length="95" mass="10413">MLHTLMRSPWQCDLQGLIALLSPGDDLLLLQDGVLAAIEGSQCLTALLQSPATLYVLQEDITARGLGEKTSASVQLTDYTGFVNLTLRHPQQFTW</sequence>
<evidence type="ECO:0000313" key="4">
    <source>
        <dbReference type="EMBL" id="MFC6361600.1"/>
    </source>
</evidence>
<dbReference type="Pfam" id="PF04077">
    <property type="entry name" value="DsrH"/>
    <property type="match status" value="1"/>
</dbReference>
<dbReference type="NCBIfam" id="TIGR03011">
    <property type="entry name" value="sulf_tusB_dsrH"/>
    <property type="match status" value="1"/>
</dbReference>
<protein>
    <recommendedName>
        <fullName evidence="3">Protein TusB</fullName>
    </recommendedName>
    <alternativeName>
        <fullName evidence="3">tRNA 2-thiouridine synthesizing protein B</fullName>
    </alternativeName>
</protein>
<dbReference type="Proteomes" id="UP001596215">
    <property type="component" value="Unassembled WGS sequence"/>
</dbReference>
<dbReference type="RefSeq" id="WP_212707418.1">
    <property type="nucleotide sequence ID" value="NZ_BAAAFW010000058.1"/>
</dbReference>
<dbReference type="EMBL" id="JBHSUC010000004">
    <property type="protein sequence ID" value="MFC6361600.1"/>
    <property type="molecule type" value="Genomic_DNA"/>
</dbReference>
<dbReference type="InterPro" id="IPR007215">
    <property type="entry name" value="Sulphur_relay_TusB/DsrH"/>
</dbReference>
<dbReference type="NCBIfam" id="NF010035">
    <property type="entry name" value="PRK13510.1"/>
    <property type="match status" value="1"/>
</dbReference>
<dbReference type="PANTHER" id="PTHR37526">
    <property type="entry name" value="PROTEIN TUSB"/>
    <property type="match status" value="1"/>
</dbReference>
<dbReference type="SUPFAM" id="SSF75169">
    <property type="entry name" value="DsrEFH-like"/>
    <property type="match status" value="1"/>
</dbReference>
<keyword evidence="5" id="KW-1185">Reference proteome</keyword>